<dbReference type="InterPro" id="IPR002052">
    <property type="entry name" value="DNA_methylase_N6_adenine_CS"/>
</dbReference>
<dbReference type="PRINTS" id="PR00507">
    <property type="entry name" value="N12N6MTFRASE"/>
</dbReference>
<feature type="domain" description="Type I restriction modification DNA specificity" evidence="4">
    <location>
        <begin position="472"/>
        <end position="634"/>
    </location>
</feature>
<keyword evidence="3" id="KW-0238">DNA-binding</keyword>
<protein>
    <submittedName>
        <fullName evidence="6">Type I restriction modification DNA specificity domain protein</fullName>
    </submittedName>
</protein>
<dbReference type="EMBL" id="MK250090">
    <property type="protein sequence ID" value="QDY52311.1"/>
    <property type="molecule type" value="Genomic_DNA"/>
</dbReference>
<dbReference type="PANTHER" id="PTHR30408">
    <property type="entry name" value="TYPE-1 RESTRICTION ENZYME ECOKI SPECIFICITY PROTEIN"/>
    <property type="match status" value="1"/>
</dbReference>
<dbReference type="SUPFAM" id="SSF53335">
    <property type="entry name" value="S-adenosyl-L-methionine-dependent methyltransferases"/>
    <property type="match status" value="1"/>
</dbReference>
<evidence type="ECO:0000259" key="4">
    <source>
        <dbReference type="Pfam" id="PF01420"/>
    </source>
</evidence>
<feature type="domain" description="Type I restriction modification DNA specificity" evidence="4">
    <location>
        <begin position="701"/>
        <end position="868"/>
    </location>
</feature>
<feature type="domain" description="DNA methylase adenine-specific" evidence="5">
    <location>
        <begin position="181"/>
        <end position="444"/>
    </location>
</feature>
<dbReference type="CDD" id="cd17256">
    <property type="entry name" value="RMtype1_S_EcoJA65PI-TRD1-CR1_like"/>
    <property type="match status" value="1"/>
</dbReference>
<evidence type="ECO:0000256" key="3">
    <source>
        <dbReference type="ARBA" id="ARBA00023125"/>
    </source>
</evidence>
<dbReference type="Pfam" id="PF02384">
    <property type="entry name" value="N6_Mtase"/>
    <property type="match status" value="1"/>
</dbReference>
<keyword evidence="2" id="KW-0680">Restriction system</keyword>
<proteinExistence type="inferred from homology"/>
<dbReference type="Pfam" id="PF01420">
    <property type="entry name" value="Methylase_S"/>
    <property type="match status" value="2"/>
</dbReference>
<organism evidence="6">
    <name type="scientific">Mimiviridae sp. ChoanoV1</name>
    <dbReference type="NCBI Taxonomy" id="2596887"/>
    <lineage>
        <taxon>Viruses</taxon>
        <taxon>Varidnaviria</taxon>
        <taxon>Bamfordvirae</taxon>
        <taxon>Nucleocytoviricota</taxon>
        <taxon>Megaviricetes</taxon>
        <taxon>Imitervirales</taxon>
        <taxon>Schizomimiviridae</taxon>
    </lineage>
</organism>
<dbReference type="InterPro" id="IPR052021">
    <property type="entry name" value="Type-I_RS_S_subunit"/>
</dbReference>
<dbReference type="GO" id="GO:0008170">
    <property type="term" value="F:N-methyltransferase activity"/>
    <property type="evidence" value="ECO:0007669"/>
    <property type="project" value="InterPro"/>
</dbReference>
<dbReference type="InterPro" id="IPR000055">
    <property type="entry name" value="Restrct_endonuc_typeI_TRD"/>
</dbReference>
<sequence>MDKQNYFSILKQLHDICRNNPAPKLVAMEAYNEIINFLYLRHLSDNDTEGKIPEEFNLRTLYENYCMDEHIEKDLANLEINKLNKSGIKKDIYFEKLSKELLPGLADNERNKTIAFIKILGENIKDLKVDIGRITNILYTGDGTSMEDGGQKAQKLINKIYSENFLPEDEEGRFSMDQFPYDALGEGFEKFMGDAGASGGNWGQFFTNTQIIDWIYSRVGIEKHHKIIDPFAGSGGFLLHAKKSGLPVKNLYGQEFDDKIYKFLNFNSKIAGLATKNMLKGDSYDYHNFLKYKENSFDRVFTNPPFGESIEILLSDKPRRDYWGIMKTGKKTVKNSMGLAVYSIYKMLKPGGVAAFVTERGFLNNGTEGNSWQKKLRKEIIENCNITEILLLPKGIFSHTTFDTAVIIFEKGKPTEKITFHEGYFKKSDKGKSNKKMYVNENILEVNFTDLVEKDWSLKYDDYIVKEDISEEGIEYKTLGEVCEFNIGSTPSTKNSSFYDNGNRLWCSISDLNNGLITNTKKKITDIAIKETNMRLVPKGSLMMSFKLTIGKLGFANEDMYCNEAIAFFKNYKNISIRYLYYNLKFLNYKSQKHLFNSQISISLNKTTLGKLKIPILPEEHQQRIVDFMDEFIGEDYQKLDMLVSKFKDCDLFKLLIKEDYEGFKSVADSYEDLISLEKHLEKFSNTYKKNMIRGCFKTVPFESKPLGEVCEISSGKRLPKGYNYTKQKTNFKYIRISDFENIEKGNFEDISCITEECKEKIKKYIVNTGDLIFSSVGTIGKIIFIPEELNNMNLTENCVRLDLKNIILKEFAYTYLKNISTNLHKKQKKISNSQPKMGIFEIEKIMIPVPSLEDQQKVVDMIEAIERENSQYNQMLGGIKDMIETVYKSIENITA</sequence>
<dbReference type="GO" id="GO:0009307">
    <property type="term" value="P:DNA restriction-modification system"/>
    <property type="evidence" value="ECO:0007669"/>
    <property type="project" value="UniProtKB-KW"/>
</dbReference>
<dbReference type="SUPFAM" id="SSF116734">
    <property type="entry name" value="DNA methylase specificity domain"/>
    <property type="match status" value="2"/>
</dbReference>
<evidence type="ECO:0000256" key="2">
    <source>
        <dbReference type="ARBA" id="ARBA00022747"/>
    </source>
</evidence>
<dbReference type="InterPro" id="IPR003356">
    <property type="entry name" value="DNA_methylase_A-5"/>
</dbReference>
<gene>
    <name evidence="6" type="ORF">6_23</name>
</gene>
<dbReference type="InterPro" id="IPR044946">
    <property type="entry name" value="Restrct_endonuc_typeI_TRD_sf"/>
</dbReference>
<evidence type="ECO:0000259" key="5">
    <source>
        <dbReference type="Pfam" id="PF02384"/>
    </source>
</evidence>
<evidence type="ECO:0000313" key="6">
    <source>
        <dbReference type="EMBL" id="QDY52311.1"/>
    </source>
</evidence>
<dbReference type="PANTHER" id="PTHR30408:SF12">
    <property type="entry name" value="TYPE I RESTRICTION ENZYME MJAVIII SPECIFICITY SUBUNIT"/>
    <property type="match status" value="1"/>
</dbReference>
<dbReference type="Gene3D" id="3.90.220.20">
    <property type="entry name" value="DNA methylase specificity domains"/>
    <property type="match status" value="2"/>
</dbReference>
<reference evidence="6" key="1">
    <citation type="submission" date="2018-11" db="EMBL/GenBank/DDBJ databases">
        <title>A distinct lineage of giant viruses engineers rhodopsin photosystems in predatory marine eukaryotes.</title>
        <authorList>
            <person name="Needham D.M."/>
            <person name="Yoshizawa S."/>
            <person name="Hosaka T."/>
            <person name="Poirier C."/>
            <person name="Choi C.-J."/>
            <person name="Hehenberger E."/>
            <person name="Irwin N.A.T."/>
            <person name="Wilken S."/>
            <person name="Yung C.-M."/>
            <person name="Bachy C."/>
            <person name="Kurihara R."/>
            <person name="Nakajima Y."/>
            <person name="Kojima K."/>
            <person name="Kimura-Someya T."/>
            <person name="Leonard G."/>
            <person name="Malmstrom R.R."/>
            <person name="Mende D."/>
            <person name="Olson D.K."/>
            <person name="Sudo Y."/>
            <person name="Sudek S."/>
            <person name="Richards T.A."/>
            <person name="DeLong E.F."/>
            <person name="Keeling P.J."/>
            <person name="Santoro A.E."/>
            <person name="Shirouzu M."/>
            <person name="Iwasaki W."/>
            <person name="Worden A.Z."/>
        </authorList>
    </citation>
    <scope>NUCLEOTIDE SEQUENCE</scope>
</reference>
<dbReference type="GO" id="GO:0032259">
    <property type="term" value="P:methylation"/>
    <property type="evidence" value="ECO:0007669"/>
    <property type="project" value="InterPro"/>
</dbReference>
<dbReference type="Gene3D" id="3.40.50.150">
    <property type="entry name" value="Vaccinia Virus protein VP39"/>
    <property type="match status" value="1"/>
</dbReference>
<dbReference type="PROSITE" id="PS00092">
    <property type="entry name" value="N6_MTASE"/>
    <property type="match status" value="1"/>
</dbReference>
<name>A0A5B8IQ59_9VIRU</name>
<dbReference type="GO" id="GO:0003677">
    <property type="term" value="F:DNA binding"/>
    <property type="evidence" value="ECO:0007669"/>
    <property type="project" value="UniProtKB-KW"/>
</dbReference>
<accession>A0A5B8IQ59</accession>
<evidence type="ECO:0000256" key="1">
    <source>
        <dbReference type="ARBA" id="ARBA00010923"/>
    </source>
</evidence>
<dbReference type="InterPro" id="IPR029063">
    <property type="entry name" value="SAM-dependent_MTases_sf"/>
</dbReference>
<comment type="similarity">
    <text evidence="1">Belongs to the type-I restriction system S methylase family.</text>
</comment>
<dbReference type="CDD" id="cd02440">
    <property type="entry name" value="AdoMet_MTases"/>
    <property type="match status" value="1"/>
</dbReference>